<accession>A0A3D9Y007</accession>
<evidence type="ECO:0000313" key="12">
    <source>
        <dbReference type="Proteomes" id="UP000256794"/>
    </source>
</evidence>
<evidence type="ECO:0000256" key="5">
    <source>
        <dbReference type="ARBA" id="ARBA00022692"/>
    </source>
</evidence>
<dbReference type="GO" id="GO:0005886">
    <property type="term" value="C:plasma membrane"/>
    <property type="evidence" value="ECO:0007669"/>
    <property type="project" value="UniProtKB-SubCell"/>
</dbReference>
<evidence type="ECO:0000313" key="11">
    <source>
        <dbReference type="EMBL" id="REG45686.1"/>
    </source>
</evidence>
<evidence type="ECO:0000256" key="6">
    <source>
        <dbReference type="ARBA" id="ARBA00022989"/>
    </source>
</evidence>
<reference evidence="12 13" key="1">
    <citation type="submission" date="2018-08" db="EMBL/GenBank/DDBJ databases">
        <title>Genomic Encyclopedia of Archaeal and Bacterial Type Strains, Phase II (KMG-II): from individual species to whole genera.</title>
        <authorList>
            <person name="Goeker M."/>
        </authorList>
    </citation>
    <scope>NUCLEOTIDE SEQUENCE [LARGE SCALE GENOMIC DNA]</scope>
    <source>
        <strain evidence="10 13">DSM 17099</strain>
        <strain evidence="11 12">DSM 582</strain>
    </source>
</reference>
<organism evidence="10 13">
    <name type="scientific">Paracoccus versutus</name>
    <name type="common">Thiobacillus versutus</name>
    <dbReference type="NCBI Taxonomy" id="34007"/>
    <lineage>
        <taxon>Bacteria</taxon>
        <taxon>Pseudomonadati</taxon>
        <taxon>Pseudomonadota</taxon>
        <taxon>Alphaproteobacteria</taxon>
        <taxon>Rhodobacterales</taxon>
        <taxon>Paracoccaceae</taxon>
        <taxon>Paracoccus</taxon>
    </lineage>
</organism>
<keyword evidence="7 8" id="KW-0472">Membrane</keyword>
<dbReference type="EMBL" id="QTUJ01000001">
    <property type="protein sequence ID" value="REF72539.1"/>
    <property type="molecule type" value="Genomic_DNA"/>
</dbReference>
<feature type="transmembrane region" description="Helical" evidence="9">
    <location>
        <begin position="38"/>
        <end position="57"/>
    </location>
</feature>
<accession>A0A099FE00</accession>
<keyword evidence="5 9" id="KW-0812">Transmembrane</keyword>
<comment type="subcellular location">
    <subcellularLocation>
        <location evidence="1 8">Cell membrane</location>
        <topology evidence="1 8">Multi-pass membrane protein</topology>
    </subcellularLocation>
</comment>
<dbReference type="Proteomes" id="UP000256794">
    <property type="component" value="Unassembled WGS sequence"/>
</dbReference>
<dbReference type="PIRSF" id="PIRSF028784">
    <property type="entry name" value="MrpF"/>
    <property type="match status" value="1"/>
</dbReference>
<dbReference type="eggNOG" id="COG2212">
    <property type="taxonomic scope" value="Bacteria"/>
</dbReference>
<gene>
    <name evidence="11" type="ORF">ATH84_102058</name>
    <name evidence="10" type="ORF">BDD41_1017</name>
</gene>
<dbReference type="AlphaFoldDB" id="A0A099FE00"/>
<protein>
    <submittedName>
        <fullName evidence="10">Multisubunit potassium/proton antiporter PhaF subunit</fullName>
    </submittedName>
</protein>
<name>A0A099FE00_PARVE</name>
<sequence>MTAEILRFALGYAQIALILALGLACWRMLRGPRAQDRVLALDTMYSIAMLLFLVIGMGNGNVFFFEGALVIAVLGFVTTVCAAKFLMRGEVIE</sequence>
<keyword evidence="6 9" id="KW-1133">Transmembrane helix</keyword>
<keyword evidence="12" id="KW-1185">Reference proteome</keyword>
<keyword evidence="8" id="KW-0406">Ion transport</keyword>
<feature type="transmembrane region" description="Helical" evidence="9">
    <location>
        <begin position="63"/>
        <end position="87"/>
    </location>
</feature>
<comment type="caution">
    <text evidence="10">The sequence shown here is derived from an EMBL/GenBank/DDBJ whole genome shotgun (WGS) entry which is preliminary data.</text>
</comment>
<dbReference type="PANTHER" id="PTHR34702">
    <property type="entry name" value="NA(+)/H(+) ANTIPORTER SUBUNIT F1"/>
    <property type="match status" value="1"/>
</dbReference>
<dbReference type="Proteomes" id="UP000256941">
    <property type="component" value="Unassembled WGS sequence"/>
</dbReference>
<dbReference type="PANTHER" id="PTHR34702:SF1">
    <property type="entry name" value="NA(+)_H(+) ANTIPORTER SUBUNIT F"/>
    <property type="match status" value="1"/>
</dbReference>
<dbReference type="EMBL" id="QUMX01000020">
    <property type="protein sequence ID" value="REG45686.1"/>
    <property type="molecule type" value="Genomic_DNA"/>
</dbReference>
<keyword evidence="3 8" id="KW-0813">Transport</keyword>
<evidence type="ECO:0000256" key="7">
    <source>
        <dbReference type="ARBA" id="ARBA00023136"/>
    </source>
</evidence>
<evidence type="ECO:0000313" key="10">
    <source>
        <dbReference type="EMBL" id="REF72539.1"/>
    </source>
</evidence>
<feature type="transmembrane region" description="Helical" evidence="9">
    <location>
        <begin position="6"/>
        <end position="26"/>
    </location>
</feature>
<evidence type="ECO:0000256" key="8">
    <source>
        <dbReference type="PIRNR" id="PIRNR028784"/>
    </source>
</evidence>
<proteinExistence type="inferred from homology"/>
<dbReference type="GO" id="GO:0015385">
    <property type="term" value="F:sodium:proton antiporter activity"/>
    <property type="evidence" value="ECO:0007669"/>
    <property type="project" value="TreeGrafter"/>
</dbReference>
<evidence type="ECO:0000256" key="1">
    <source>
        <dbReference type="ARBA" id="ARBA00004651"/>
    </source>
</evidence>
<dbReference type="InterPro" id="IPR007208">
    <property type="entry name" value="MrpF/PhaF-like"/>
</dbReference>
<dbReference type="Pfam" id="PF04066">
    <property type="entry name" value="MrpF_PhaF"/>
    <property type="match status" value="1"/>
</dbReference>
<dbReference type="RefSeq" id="WP_036757939.1">
    <property type="nucleotide sequence ID" value="NZ_CP035287.1"/>
</dbReference>
<dbReference type="NCBIfam" id="NF004812">
    <property type="entry name" value="PRK06161.1"/>
    <property type="match status" value="1"/>
</dbReference>
<evidence type="ECO:0000256" key="9">
    <source>
        <dbReference type="SAM" id="Phobius"/>
    </source>
</evidence>
<evidence type="ECO:0000256" key="4">
    <source>
        <dbReference type="ARBA" id="ARBA00022475"/>
    </source>
</evidence>
<keyword evidence="8" id="KW-0050">Antiport</keyword>
<dbReference type="PROSITE" id="PS51257">
    <property type="entry name" value="PROKAR_LIPOPROTEIN"/>
    <property type="match status" value="1"/>
</dbReference>
<dbReference type="OrthoDB" id="9800226at2"/>
<comment type="similarity">
    <text evidence="2 8">Belongs to the CPA3 antiporters (TC 2.A.63) subunit F family.</text>
</comment>
<evidence type="ECO:0000313" key="13">
    <source>
        <dbReference type="Proteomes" id="UP000256941"/>
    </source>
</evidence>
<evidence type="ECO:0000256" key="2">
    <source>
        <dbReference type="ARBA" id="ARBA00009212"/>
    </source>
</evidence>
<evidence type="ECO:0000256" key="3">
    <source>
        <dbReference type="ARBA" id="ARBA00022448"/>
    </source>
</evidence>
<keyword evidence="4 8" id="KW-1003">Cell membrane</keyword>